<evidence type="ECO:0000256" key="3">
    <source>
        <dbReference type="ARBA" id="ARBA00023242"/>
    </source>
</evidence>
<protein>
    <submittedName>
        <fullName evidence="5">Uncharacterized protein</fullName>
    </submittedName>
</protein>
<sequence length="870" mass="98115">MNAYAAAAAEVGDQQKRTPRYRQLDADLDDDAPRGKHARDDDDDEDEDEDDAPPRKMRRRSRRNEDDDVEYGSDSSGNSWRVNAVDEEDDEEIDSDEAFGDSDEERFQNFKFPVGKTKKRQTEEDDEDDEDSEDEDIGDVDGASLGSDAIDLADALDMSVSEDDDGAQEEDEDEDNSEVEDDGSGDESSDVESDDQEGADINDWVSKFAGADDAEDDETQAAPSKPKLGLKELGLLGVKDSELKKSLKLMTKDERAKNKQKLEVPLARRAQAKLDRAVAYEKTNETLGRWLDTVKAMRRADESLVFPLPQHEMGLARHNNTELAPLDHKTADTELENTIMAIMQESGLSLNPEPKKKAVVADEEGQTISRKAMLQQKRRERELQSREEARAKRIKKIKSKAYHRVHRKQRERDEMKEREIMAASGEIDSEDEREALDRQRAMERMGARHRESKWAKQANKNGRAAWDEDVRLGVTEMARRDEELRRRIEGKSADKGSDDESDDLNDSGGSDVDERVKLLRQLKQVEAMEDAEPKSKLMKMEFMRKAEARRKQENDELIADMRRELDSDADDLSESDHGPEDIGRRIFGQPIDSRLALKISKPNKKAKAEKTGQVQEDTNNVHEPTVGRSKVLSAPALQVPDENGTAGAWSQPTASGSSKKQRGKKTGPSTDVLDIDINSVAVSAQPPVSAPAKTKAKKGDMAQVEYSSDDEDQDQAVQFREQELIERAFGGLDVFEEEFQAEKDAAVAEDDEKIVETTLPGWGAWVGEGVTKREKNQQRRFFTKKDGVKPDARKDFKKDKVIINEKRVKKNDKYLASQLPHQYESRAQYERSLRLPIGPEFMTKQAFQDATKPRVIIKQGIIAPISKPTH</sequence>
<keyword evidence="6" id="KW-1185">Reference proteome</keyword>
<evidence type="ECO:0000256" key="1">
    <source>
        <dbReference type="ARBA" id="ARBA00004604"/>
    </source>
</evidence>
<feature type="compositionally biased region" description="Basic and acidic residues" evidence="4">
    <location>
        <begin position="442"/>
        <end position="454"/>
    </location>
</feature>
<feature type="compositionally biased region" description="Acidic residues" evidence="4">
    <location>
        <begin position="160"/>
        <end position="200"/>
    </location>
</feature>
<feature type="region of interest" description="Disordered" evidence="4">
    <location>
        <begin position="546"/>
        <end position="714"/>
    </location>
</feature>
<evidence type="ECO:0000256" key="4">
    <source>
        <dbReference type="SAM" id="MobiDB-lite"/>
    </source>
</evidence>
<proteinExistence type="predicted"/>
<dbReference type="AlphaFoldDB" id="A0AAN7UIE9"/>
<dbReference type="EMBL" id="JAWHQM010000003">
    <property type="protein sequence ID" value="KAK5626429.1"/>
    <property type="molecule type" value="Genomic_DNA"/>
</dbReference>
<feature type="compositionally biased region" description="Polar residues" evidence="4">
    <location>
        <begin position="612"/>
        <end position="622"/>
    </location>
</feature>
<dbReference type="InterPro" id="IPR006709">
    <property type="entry name" value="SSU_processome_Utp14"/>
</dbReference>
<name>A0AAN7UIE9_9PEZI</name>
<feature type="compositionally biased region" description="Acidic residues" evidence="4">
    <location>
        <begin position="123"/>
        <end position="139"/>
    </location>
</feature>
<feature type="region of interest" description="Disordered" evidence="4">
    <location>
        <begin position="1"/>
        <end position="226"/>
    </location>
</feature>
<feature type="compositionally biased region" description="Acidic residues" evidence="4">
    <location>
        <begin position="41"/>
        <end position="51"/>
    </location>
</feature>
<dbReference type="PANTHER" id="PTHR14150:SF12">
    <property type="entry name" value="U3 SMALL NUCLEOLAR RNA-ASSOCIATED PROTEIN 14 HOMOLOG A"/>
    <property type="match status" value="1"/>
</dbReference>
<dbReference type="Proteomes" id="UP001305414">
    <property type="component" value="Unassembled WGS sequence"/>
</dbReference>
<feature type="compositionally biased region" description="Low complexity" evidence="4">
    <location>
        <begin position="679"/>
        <end position="692"/>
    </location>
</feature>
<feature type="compositionally biased region" description="Polar residues" evidence="4">
    <location>
        <begin position="648"/>
        <end position="658"/>
    </location>
</feature>
<feature type="compositionally biased region" description="Basic and acidic residues" evidence="4">
    <location>
        <begin position="574"/>
        <end position="584"/>
    </location>
</feature>
<dbReference type="PANTHER" id="PTHR14150">
    <property type="entry name" value="U3 SMALL NUCLEOLAR RNA-ASSOCIATED PROTEIN 14"/>
    <property type="match status" value="1"/>
</dbReference>
<dbReference type="GO" id="GO:0032040">
    <property type="term" value="C:small-subunit processome"/>
    <property type="evidence" value="ECO:0007669"/>
    <property type="project" value="InterPro"/>
</dbReference>
<dbReference type="GO" id="GO:0006364">
    <property type="term" value="P:rRNA processing"/>
    <property type="evidence" value="ECO:0007669"/>
    <property type="project" value="InterPro"/>
</dbReference>
<reference evidence="5 6" key="1">
    <citation type="submission" date="2023-10" db="EMBL/GenBank/DDBJ databases">
        <title>Draft genome sequence of Xylaria bambusicola isolate GMP-LS, the root and basal stem rot pathogen of sugarcane in Indonesia.</title>
        <authorList>
            <person name="Selvaraj P."/>
            <person name="Muralishankar V."/>
            <person name="Muruganantham S."/>
            <person name="Sp S."/>
            <person name="Haryani S."/>
            <person name="Lau K.J.X."/>
            <person name="Naqvi N.I."/>
        </authorList>
    </citation>
    <scope>NUCLEOTIDE SEQUENCE [LARGE SCALE GENOMIC DNA]</scope>
    <source>
        <strain evidence="5">GMP-LS</strain>
    </source>
</reference>
<keyword evidence="3" id="KW-0539">Nucleus</keyword>
<evidence type="ECO:0000313" key="6">
    <source>
        <dbReference type="Proteomes" id="UP001305414"/>
    </source>
</evidence>
<feature type="compositionally biased region" description="Basic and acidic residues" evidence="4">
    <location>
        <begin position="31"/>
        <end position="40"/>
    </location>
</feature>
<comment type="subcellular location">
    <subcellularLocation>
        <location evidence="1">Nucleus</location>
        <location evidence="1">Nucleolus</location>
    </subcellularLocation>
</comment>
<evidence type="ECO:0000256" key="2">
    <source>
        <dbReference type="ARBA" id="ARBA00022553"/>
    </source>
</evidence>
<feature type="compositionally biased region" description="Basic and acidic residues" evidence="4">
    <location>
        <begin position="465"/>
        <end position="498"/>
    </location>
</feature>
<dbReference type="Pfam" id="PF04615">
    <property type="entry name" value="Utp14"/>
    <property type="match status" value="1"/>
</dbReference>
<keyword evidence="2" id="KW-0597">Phosphoprotein</keyword>
<organism evidence="5 6">
    <name type="scientific">Xylaria bambusicola</name>
    <dbReference type="NCBI Taxonomy" id="326684"/>
    <lineage>
        <taxon>Eukaryota</taxon>
        <taxon>Fungi</taxon>
        <taxon>Dikarya</taxon>
        <taxon>Ascomycota</taxon>
        <taxon>Pezizomycotina</taxon>
        <taxon>Sordariomycetes</taxon>
        <taxon>Xylariomycetidae</taxon>
        <taxon>Xylariales</taxon>
        <taxon>Xylariaceae</taxon>
        <taxon>Xylaria</taxon>
    </lineage>
</organism>
<gene>
    <name evidence="5" type="ORF">RRF57_002144</name>
</gene>
<accession>A0AAN7UIE9</accession>
<feature type="compositionally biased region" description="Acidic residues" evidence="4">
    <location>
        <begin position="85"/>
        <end position="104"/>
    </location>
</feature>
<comment type="caution">
    <text evidence="5">The sequence shown here is derived from an EMBL/GenBank/DDBJ whole genome shotgun (WGS) entry which is preliminary data.</text>
</comment>
<evidence type="ECO:0000313" key="5">
    <source>
        <dbReference type="EMBL" id="KAK5626429.1"/>
    </source>
</evidence>
<feature type="region of interest" description="Disordered" evidence="4">
    <location>
        <begin position="442"/>
        <end position="517"/>
    </location>
</feature>
<feature type="compositionally biased region" description="Basic and acidic residues" evidence="4">
    <location>
        <begin position="546"/>
        <end position="566"/>
    </location>
</feature>